<evidence type="ECO:0000256" key="4">
    <source>
        <dbReference type="ARBA" id="ARBA00022989"/>
    </source>
</evidence>
<evidence type="ECO:0000256" key="3">
    <source>
        <dbReference type="ARBA" id="ARBA00022692"/>
    </source>
</evidence>
<proteinExistence type="predicted"/>
<dbReference type="PANTHER" id="PTHR13414">
    <property type="entry name" value="HUEL-CATION TRANSPORTER"/>
    <property type="match status" value="1"/>
</dbReference>
<dbReference type="InterPro" id="IPR036034">
    <property type="entry name" value="PDZ_sf"/>
</dbReference>
<dbReference type="PANTHER" id="PTHR13414:SF9">
    <property type="entry name" value="PROTON-COUPLED ZINC ANTIPORTER SLC30A9, MITOCHONDRIAL"/>
    <property type="match status" value="1"/>
</dbReference>
<dbReference type="InterPro" id="IPR027469">
    <property type="entry name" value="Cation_efflux_TMD_sf"/>
</dbReference>
<gene>
    <name evidence="8" type="ORF">DBT_1115</name>
</gene>
<dbReference type="InterPro" id="IPR001478">
    <property type="entry name" value="PDZ"/>
</dbReference>
<dbReference type="InterPro" id="IPR040177">
    <property type="entry name" value="SLC30A9"/>
</dbReference>
<evidence type="ECO:0000256" key="5">
    <source>
        <dbReference type="ARBA" id="ARBA00023136"/>
    </source>
</evidence>
<evidence type="ECO:0000313" key="8">
    <source>
        <dbReference type="EMBL" id="OCC15368.1"/>
    </source>
</evidence>
<accession>A0A1B9F5Z3</accession>
<dbReference type="InterPro" id="IPR014782">
    <property type="entry name" value="Peptidase_M1_dom"/>
</dbReference>
<keyword evidence="4 6" id="KW-1133">Transmembrane helix</keyword>
<evidence type="ECO:0000313" key="9">
    <source>
        <dbReference type="Proteomes" id="UP000093080"/>
    </source>
</evidence>
<feature type="transmembrane region" description="Helical" evidence="6">
    <location>
        <begin position="1061"/>
        <end position="1081"/>
    </location>
</feature>
<dbReference type="Gene3D" id="1.20.1510.10">
    <property type="entry name" value="Cation efflux protein transmembrane domain"/>
    <property type="match status" value="1"/>
</dbReference>
<dbReference type="Gene3D" id="3.40.50.11550">
    <property type="match status" value="1"/>
</dbReference>
<comment type="subcellular location">
    <subcellularLocation>
        <location evidence="1">Membrane</location>
        <topology evidence="1">Multi-pass membrane protein</topology>
    </subcellularLocation>
</comment>
<dbReference type="SMART" id="SM00228">
    <property type="entry name" value="PDZ"/>
    <property type="match status" value="1"/>
</dbReference>
<dbReference type="RefSeq" id="WP_067617341.1">
    <property type="nucleotide sequence ID" value="NZ_MAGO01000005.1"/>
</dbReference>
<dbReference type="GO" id="GO:0008237">
    <property type="term" value="F:metallopeptidase activity"/>
    <property type="evidence" value="ECO:0007669"/>
    <property type="project" value="InterPro"/>
</dbReference>
<evidence type="ECO:0000256" key="2">
    <source>
        <dbReference type="ARBA" id="ARBA00022448"/>
    </source>
</evidence>
<organism evidence="8 9">
    <name type="scientific">Dissulfuribacter thermophilus</name>
    <dbReference type="NCBI Taxonomy" id="1156395"/>
    <lineage>
        <taxon>Bacteria</taxon>
        <taxon>Pseudomonadati</taxon>
        <taxon>Thermodesulfobacteriota</taxon>
        <taxon>Dissulfuribacteria</taxon>
        <taxon>Dissulfuribacterales</taxon>
        <taxon>Dissulfuribacteraceae</taxon>
        <taxon>Dissulfuribacter</taxon>
    </lineage>
</organism>
<dbReference type="STRING" id="1156395.DBT_1115"/>
<dbReference type="Gene3D" id="1.10.390.10">
    <property type="entry name" value="Neutral Protease Domain 2"/>
    <property type="match status" value="1"/>
</dbReference>
<dbReference type="PROSITE" id="PS50106">
    <property type="entry name" value="PDZ"/>
    <property type="match status" value="1"/>
</dbReference>
<evidence type="ECO:0000256" key="6">
    <source>
        <dbReference type="SAM" id="Phobius"/>
    </source>
</evidence>
<dbReference type="Proteomes" id="UP000093080">
    <property type="component" value="Unassembled WGS sequence"/>
</dbReference>
<feature type="transmembrane region" description="Helical" evidence="6">
    <location>
        <begin position="1131"/>
        <end position="1151"/>
    </location>
</feature>
<dbReference type="Pfam" id="PF04187">
    <property type="entry name" value="Cofac_haem_bdg"/>
    <property type="match status" value="1"/>
</dbReference>
<comment type="caution">
    <text evidence="8">The sequence shown here is derived from an EMBL/GenBank/DDBJ whole genome shotgun (WGS) entry which is preliminary data.</text>
</comment>
<keyword evidence="2" id="KW-0813">Transport</keyword>
<keyword evidence="9" id="KW-1185">Reference proteome</keyword>
<feature type="transmembrane region" description="Helical" evidence="6">
    <location>
        <begin position="1101"/>
        <end position="1119"/>
    </location>
</feature>
<protein>
    <recommendedName>
        <fullName evidence="7">PDZ domain-containing protein</fullName>
    </recommendedName>
</protein>
<dbReference type="InterPro" id="IPR002524">
    <property type="entry name" value="Cation_efflux"/>
</dbReference>
<dbReference type="InterPro" id="IPR058533">
    <property type="entry name" value="Cation_efflux_TM"/>
</dbReference>
<dbReference type="InterPro" id="IPR007314">
    <property type="entry name" value="Cofac_haem-bd_dom"/>
</dbReference>
<keyword evidence="3 6" id="KW-0812">Transmembrane</keyword>
<dbReference type="GO" id="GO:0006882">
    <property type="term" value="P:intracellular zinc ion homeostasis"/>
    <property type="evidence" value="ECO:0007669"/>
    <property type="project" value="TreeGrafter"/>
</dbReference>
<feature type="transmembrane region" description="Helical" evidence="6">
    <location>
        <begin position="1163"/>
        <end position="1180"/>
    </location>
</feature>
<dbReference type="SUPFAM" id="SSF50156">
    <property type="entry name" value="PDZ domain-like"/>
    <property type="match status" value="1"/>
</dbReference>
<evidence type="ECO:0000259" key="7">
    <source>
        <dbReference type="PROSITE" id="PS50106"/>
    </source>
</evidence>
<evidence type="ECO:0000256" key="1">
    <source>
        <dbReference type="ARBA" id="ARBA00004141"/>
    </source>
</evidence>
<reference evidence="8 9" key="1">
    <citation type="submission" date="2016-06" db="EMBL/GenBank/DDBJ databases">
        <title>Respiratory ammonification of nitrate coupled to the oxidation of elemental sulfur in deep-sea autotrophic thermophilic bacteria.</title>
        <authorList>
            <person name="Slobodkina G.B."/>
            <person name="Mardanov A.V."/>
            <person name="Ravin N.V."/>
            <person name="Frolova A.A."/>
            <person name="Viryasiv M.B."/>
            <person name="Chernyh N.A."/>
            <person name="Bonch-Osmolovskaya E.A."/>
            <person name="Slobodkin A.I."/>
        </authorList>
    </citation>
    <scope>NUCLEOTIDE SEQUENCE [LARGE SCALE GENOMIC DNA]</scope>
    <source>
        <strain evidence="8 9">S69</strain>
    </source>
</reference>
<dbReference type="Pfam" id="PF01545">
    <property type="entry name" value="Cation_efflux"/>
    <property type="match status" value="1"/>
</dbReference>
<dbReference type="Pfam" id="PF01433">
    <property type="entry name" value="Peptidase_M1"/>
    <property type="match status" value="1"/>
</dbReference>
<dbReference type="Gene3D" id="2.30.42.10">
    <property type="match status" value="1"/>
</dbReference>
<keyword evidence="5 6" id="KW-0472">Membrane</keyword>
<dbReference type="SUPFAM" id="SSF161111">
    <property type="entry name" value="Cation efflux protein transmembrane domain-like"/>
    <property type="match status" value="1"/>
</dbReference>
<dbReference type="GO" id="GO:0016020">
    <property type="term" value="C:membrane"/>
    <property type="evidence" value="ECO:0007669"/>
    <property type="project" value="UniProtKB-SubCell"/>
</dbReference>
<dbReference type="EMBL" id="MAGO01000005">
    <property type="protein sequence ID" value="OCC15368.1"/>
    <property type="molecule type" value="Genomic_DNA"/>
</dbReference>
<dbReference type="GO" id="GO:0008270">
    <property type="term" value="F:zinc ion binding"/>
    <property type="evidence" value="ECO:0007669"/>
    <property type="project" value="InterPro"/>
</dbReference>
<dbReference type="GO" id="GO:0006829">
    <property type="term" value="P:zinc ion transport"/>
    <property type="evidence" value="ECO:0007669"/>
    <property type="project" value="InterPro"/>
</dbReference>
<sequence>MMPGKTRPFHSVSFLNFLFFLMLFYPPLVTAKNYQGTYNNSLPKVSIIVEYDEATGILKGREIIRCNEGIDVEINGHIMHLNKKECNEGYEHTIEKQIGFIRKNVALIGSWYAAPTTLALYELQVTVPSGLEVVSESDDVEVVKNQSGGNTFFFKFPHPRQDVTLVIGRYVVFSKDFDGIKINTYFFEEHKGLSVSYIDKTIDYIRDFENRFGPFPFKRFSIVENEFPTGFSMATMTLVGQQLLEYPFMVEQSLGHEIAHSWFGNSLYVDIREGNWCEGLTTYVADYYFSEKKGEDRDYRHDTLIDYQSYVHQGNAISLSDFKFRSDRATKAVGYGKGAMVFHMLRVKLGDQIFYRGLKKFIKEYSFKKAGWKDIEKVFEEVSKEDLSQFFHQWITRNDIPSLGIERQTLTREKTGNYKVSFDIVQFQAHPYLLDVPILIVTPTVVLDRTVRTSTSRRHVTIEIDSEDIPTKIIIDPGFDLFRTLSSSEFPTTISRLLGDEKKYVYSNENLHIDGFHKLGPGGVSREILTESSILFVGEPPEDILGLNPDFSALPSGSFIKIFQNPLNPEKVIGILRFENKQDLQAIIRKIPHYGRYNYIEVKDGVVVKKEKARGDRGIEADLKAPILGIASSDLSDLSTIIDRIKTADVVFVGEEHDQYAHHLAQLEVIRGLVERGFKVAVGMEMFQRPFQEVLDKFIRGTITEKEFLRQSEYFSRWGYDYVLYRPILRFCREKKIPVIALNLKKEISKKVARCGIESLSEEEKKLIPKSLDISNEAYKKSLKVIFDAHEDNQLGNFEYFYQAQILWDETMAKSVVEYLKAHPGTKMVVLAGIGHIGFGYGIPSRVKRRADVKTAILAATGDISDPTMADYFIFPPFVPKPFSARLGVILDVTPGKPITIKKVMPHSAAFKAGLKKGDQLLGFDGEPIRSIEDLKIALLFKGPKDTCTLTIKRPRRFLRDIKKTITVGPFGNEMMFHGHGSLKKEVVFDMKAVKFAILGNTVVCFMKFAVAFTGGSASMFAEAIHSLADTLNQALLWVGIRRSRIGPSKEFPLGRGQERFVWGLISACGIFFVGAGVTIYHGIEGLIHPKQPEINKWTALVLMASFILESTTLLIAWFERKEADTANLAVLLEDTAAVFGVFLATGAIILTKLTGNIYWDSYGSIIVGIMLAIIAVILIKENLSYLIERASPEKLQEEVRQYLEELPLVEDIKEVRMIVLTPDEHRLRAEVEINGYLLVREMEESLRDDFEDIEDFGDFLQFCAAFANRVTRTVGAKIDEMEAILKKRAPYLKYVDIKPS</sequence>
<dbReference type="InterPro" id="IPR027268">
    <property type="entry name" value="Peptidase_M4/M1_CTD_sf"/>
</dbReference>
<feature type="domain" description="PDZ" evidence="7">
    <location>
        <begin position="887"/>
        <end position="956"/>
    </location>
</feature>
<dbReference type="SUPFAM" id="SSF55486">
    <property type="entry name" value="Metalloproteases ('zincins'), catalytic domain"/>
    <property type="match status" value="1"/>
</dbReference>
<dbReference type="NCBIfam" id="TIGR01297">
    <property type="entry name" value="CDF"/>
    <property type="match status" value="1"/>
</dbReference>
<dbReference type="GO" id="GO:0008324">
    <property type="term" value="F:monoatomic cation transmembrane transporter activity"/>
    <property type="evidence" value="ECO:0007669"/>
    <property type="project" value="InterPro"/>
</dbReference>
<dbReference type="Pfam" id="PF00595">
    <property type="entry name" value="PDZ"/>
    <property type="match status" value="1"/>
</dbReference>
<dbReference type="OrthoDB" id="9816201at2"/>
<dbReference type="SUPFAM" id="SSF159501">
    <property type="entry name" value="EreA/ChaN-like"/>
    <property type="match status" value="1"/>
</dbReference>
<dbReference type="CDD" id="cd14727">
    <property type="entry name" value="ChanN-like"/>
    <property type="match status" value="1"/>
</dbReference>
<name>A0A1B9F5Z3_9BACT</name>